<organism evidence="1 2">
    <name type="scientific">Cirrhinus mrigala</name>
    <name type="common">Mrigala</name>
    <dbReference type="NCBI Taxonomy" id="683832"/>
    <lineage>
        <taxon>Eukaryota</taxon>
        <taxon>Metazoa</taxon>
        <taxon>Chordata</taxon>
        <taxon>Craniata</taxon>
        <taxon>Vertebrata</taxon>
        <taxon>Euteleostomi</taxon>
        <taxon>Actinopterygii</taxon>
        <taxon>Neopterygii</taxon>
        <taxon>Teleostei</taxon>
        <taxon>Ostariophysi</taxon>
        <taxon>Cypriniformes</taxon>
        <taxon>Cyprinidae</taxon>
        <taxon>Labeoninae</taxon>
        <taxon>Labeonini</taxon>
        <taxon>Cirrhinus</taxon>
    </lineage>
</organism>
<comment type="caution">
    <text evidence="1">The sequence shown here is derived from an EMBL/GenBank/DDBJ whole genome shotgun (WGS) entry which is preliminary data.</text>
</comment>
<sequence>LLFKWNGCRLCVSQQVDGKRRTPNRKGLECPSTTQVLLRLPLSKDEEACGDTSAFASIIAKQELSKSKPAYKWPRSLLKII</sequence>
<accession>A0ABD0Q552</accession>
<dbReference type="Proteomes" id="UP001529510">
    <property type="component" value="Unassembled WGS sequence"/>
</dbReference>
<evidence type="ECO:0000313" key="2">
    <source>
        <dbReference type="Proteomes" id="UP001529510"/>
    </source>
</evidence>
<dbReference type="EMBL" id="JAMKFB020000011">
    <property type="protein sequence ID" value="KAL0181418.1"/>
    <property type="molecule type" value="Genomic_DNA"/>
</dbReference>
<gene>
    <name evidence="1" type="ORF">M9458_023824</name>
</gene>
<name>A0ABD0Q552_CIRMR</name>
<protein>
    <submittedName>
        <fullName evidence="1">Uncharacterized protein</fullName>
    </submittedName>
</protein>
<dbReference type="AlphaFoldDB" id="A0ABD0Q552"/>
<feature type="non-terminal residue" evidence="1">
    <location>
        <position position="1"/>
    </location>
</feature>
<proteinExistence type="predicted"/>
<keyword evidence="2" id="KW-1185">Reference proteome</keyword>
<reference evidence="1 2" key="1">
    <citation type="submission" date="2024-05" db="EMBL/GenBank/DDBJ databases">
        <title>Genome sequencing and assembly of Indian major carp, Cirrhinus mrigala (Hamilton, 1822).</title>
        <authorList>
            <person name="Mohindra V."/>
            <person name="Chowdhury L.M."/>
            <person name="Lal K."/>
            <person name="Jena J.K."/>
        </authorList>
    </citation>
    <scope>NUCLEOTIDE SEQUENCE [LARGE SCALE GENOMIC DNA]</scope>
    <source>
        <strain evidence="1">CM1030</strain>
        <tissue evidence="1">Blood</tissue>
    </source>
</reference>
<evidence type="ECO:0000313" key="1">
    <source>
        <dbReference type="EMBL" id="KAL0181418.1"/>
    </source>
</evidence>